<reference evidence="5 6" key="2">
    <citation type="submission" date="2019-09" db="EMBL/GenBank/DDBJ databases">
        <authorList>
            <person name="Jin C."/>
        </authorList>
    </citation>
    <scope>NUCLEOTIDE SEQUENCE [LARGE SCALE GENOMIC DNA]</scope>
    <source>
        <strain evidence="5 6">AN110305</strain>
    </source>
</reference>
<accession>A0A5B2X187</accession>
<evidence type="ECO:0000256" key="2">
    <source>
        <dbReference type="ARBA" id="ARBA00022679"/>
    </source>
</evidence>
<gene>
    <name evidence="5" type="ORF">F0L68_26615</name>
</gene>
<evidence type="ECO:0000256" key="3">
    <source>
        <dbReference type="ARBA" id="ARBA00022777"/>
    </source>
</evidence>
<proteinExistence type="inferred from homology"/>
<dbReference type="Pfam" id="PF00294">
    <property type="entry name" value="PfkB"/>
    <property type="match status" value="1"/>
</dbReference>
<dbReference type="GO" id="GO:0016301">
    <property type="term" value="F:kinase activity"/>
    <property type="evidence" value="ECO:0007669"/>
    <property type="project" value="UniProtKB-KW"/>
</dbReference>
<organism evidence="5 6">
    <name type="scientific">Solihabitans fulvus</name>
    <dbReference type="NCBI Taxonomy" id="1892852"/>
    <lineage>
        <taxon>Bacteria</taxon>
        <taxon>Bacillati</taxon>
        <taxon>Actinomycetota</taxon>
        <taxon>Actinomycetes</taxon>
        <taxon>Pseudonocardiales</taxon>
        <taxon>Pseudonocardiaceae</taxon>
        <taxon>Solihabitans</taxon>
    </lineage>
</organism>
<dbReference type="SUPFAM" id="SSF53613">
    <property type="entry name" value="Ribokinase-like"/>
    <property type="match status" value="1"/>
</dbReference>
<evidence type="ECO:0000313" key="5">
    <source>
        <dbReference type="EMBL" id="KAA2256357.1"/>
    </source>
</evidence>
<reference evidence="5 6" key="1">
    <citation type="submission" date="2019-09" db="EMBL/GenBank/DDBJ databases">
        <title>Goodfellowia gen. nov., a new genus of the Pseudonocardineae related to Actinoalloteichus, containing Goodfellowia coeruleoviolacea gen. nov., comb. nov. gen. nov., comb. nov.</title>
        <authorList>
            <person name="Labeda D."/>
        </authorList>
    </citation>
    <scope>NUCLEOTIDE SEQUENCE [LARGE SCALE GENOMIC DNA]</scope>
    <source>
        <strain evidence="5 6">AN110305</strain>
    </source>
</reference>
<dbReference type="Proteomes" id="UP000323454">
    <property type="component" value="Unassembled WGS sequence"/>
</dbReference>
<sequence length="341" mass="35603">MRFDQIDVGTPLAAEVLCLGESMAVLVPAEPGPVHEVRTWTRTVGGAESNVACHLARLGVPSRWVSALGRDAFGRAVLADIRAAGVDVSAVRFDPARPTGLYVKEANAAGSPARYYREGSAASAMGPELLADLDLTGIRLVHLSGITAALSDNCLALLRALLAAPRRGRLVSFDLNWRPTLWRDRDSGVLRDLADSADLVLVGSDEAEAVWGTGEPDALRELLPNPATIVVKQGERGATLDEAGTRVFEPALRVDVVEPVGAGDAFAAGFLAATLAGASARQRLRAGHLQAAATLLTSEDVGTPLPAEVTAALIDADQLTWSTAHLSTSGIIVSLAEGETV</sequence>
<dbReference type="PANTHER" id="PTHR43320">
    <property type="entry name" value="SUGAR KINASE"/>
    <property type="match status" value="1"/>
</dbReference>
<dbReference type="OrthoDB" id="9808601at2"/>
<feature type="domain" description="Carbohydrate kinase PfkB" evidence="4">
    <location>
        <begin position="14"/>
        <end position="299"/>
    </location>
</feature>
<comment type="caution">
    <text evidence="5">The sequence shown here is derived from an EMBL/GenBank/DDBJ whole genome shotgun (WGS) entry which is preliminary data.</text>
</comment>
<dbReference type="InterPro" id="IPR029056">
    <property type="entry name" value="Ribokinase-like"/>
</dbReference>
<keyword evidence="3 5" id="KW-0418">Kinase</keyword>
<evidence type="ECO:0000256" key="1">
    <source>
        <dbReference type="ARBA" id="ARBA00010688"/>
    </source>
</evidence>
<evidence type="ECO:0000313" key="6">
    <source>
        <dbReference type="Proteomes" id="UP000323454"/>
    </source>
</evidence>
<evidence type="ECO:0000259" key="4">
    <source>
        <dbReference type="Pfam" id="PF00294"/>
    </source>
</evidence>
<keyword evidence="2" id="KW-0808">Transferase</keyword>
<dbReference type="PANTHER" id="PTHR43320:SF2">
    <property type="entry name" value="2-DEHYDRO-3-DEOXYGLUCONOKINASE_2-DEHYDRO-3-DEOXYGALACTONOKINASE"/>
    <property type="match status" value="1"/>
</dbReference>
<dbReference type="EMBL" id="VUOB01000052">
    <property type="protein sequence ID" value="KAA2256357.1"/>
    <property type="molecule type" value="Genomic_DNA"/>
</dbReference>
<dbReference type="InterPro" id="IPR052700">
    <property type="entry name" value="Carb_kinase_PfkB-like"/>
</dbReference>
<dbReference type="CDD" id="cd01166">
    <property type="entry name" value="KdgK"/>
    <property type="match status" value="1"/>
</dbReference>
<dbReference type="AlphaFoldDB" id="A0A5B2X187"/>
<protein>
    <submittedName>
        <fullName evidence="5">Sugar kinase</fullName>
    </submittedName>
</protein>
<keyword evidence="6" id="KW-1185">Reference proteome</keyword>
<name>A0A5B2X187_9PSEU</name>
<dbReference type="RefSeq" id="WP_149852546.1">
    <property type="nucleotide sequence ID" value="NZ_VUOB01000052.1"/>
</dbReference>
<comment type="similarity">
    <text evidence="1">Belongs to the carbohydrate kinase PfkB family.</text>
</comment>
<dbReference type="Gene3D" id="3.40.1190.20">
    <property type="match status" value="1"/>
</dbReference>
<dbReference type="InterPro" id="IPR011611">
    <property type="entry name" value="PfkB_dom"/>
</dbReference>